<reference evidence="2 3" key="1">
    <citation type="journal article" date="2019" name="Sci. Rep.">
        <title>Orb-weaving spider Araneus ventricosus genome elucidates the spidroin gene catalogue.</title>
        <authorList>
            <person name="Kono N."/>
            <person name="Nakamura H."/>
            <person name="Ohtoshi R."/>
            <person name="Moran D.A.P."/>
            <person name="Shinohara A."/>
            <person name="Yoshida Y."/>
            <person name="Fujiwara M."/>
            <person name="Mori M."/>
            <person name="Tomita M."/>
            <person name="Arakawa K."/>
        </authorList>
    </citation>
    <scope>NUCLEOTIDE SEQUENCE [LARGE SCALE GENOMIC DNA]</scope>
</reference>
<feature type="region of interest" description="Disordered" evidence="1">
    <location>
        <begin position="28"/>
        <end position="68"/>
    </location>
</feature>
<feature type="non-terminal residue" evidence="2">
    <location>
        <position position="1"/>
    </location>
</feature>
<proteinExistence type="predicted"/>
<name>A0A4Y2IAE2_ARAVE</name>
<sequence>SANHLKIVWNTISVRLLGFAKTFSRAKHRAQDTSNIATDSSQSEVETVTRKRIRPQQFDSSTDVESEF</sequence>
<accession>A0A4Y2IAE2</accession>
<dbReference type="AlphaFoldDB" id="A0A4Y2IAE2"/>
<feature type="compositionally biased region" description="Polar residues" evidence="1">
    <location>
        <begin position="32"/>
        <end position="46"/>
    </location>
</feature>
<dbReference type="EMBL" id="BGPR01184962">
    <property type="protein sequence ID" value="GBM74239.1"/>
    <property type="molecule type" value="Genomic_DNA"/>
</dbReference>
<keyword evidence="3" id="KW-1185">Reference proteome</keyword>
<dbReference type="Proteomes" id="UP000499080">
    <property type="component" value="Unassembled WGS sequence"/>
</dbReference>
<gene>
    <name evidence="2" type="ORF">AVEN_248376_1</name>
</gene>
<evidence type="ECO:0000313" key="2">
    <source>
        <dbReference type="EMBL" id="GBM74239.1"/>
    </source>
</evidence>
<comment type="caution">
    <text evidence="2">The sequence shown here is derived from an EMBL/GenBank/DDBJ whole genome shotgun (WGS) entry which is preliminary data.</text>
</comment>
<evidence type="ECO:0000313" key="3">
    <source>
        <dbReference type="Proteomes" id="UP000499080"/>
    </source>
</evidence>
<organism evidence="2 3">
    <name type="scientific">Araneus ventricosus</name>
    <name type="common">Orbweaver spider</name>
    <name type="synonym">Epeira ventricosa</name>
    <dbReference type="NCBI Taxonomy" id="182803"/>
    <lineage>
        <taxon>Eukaryota</taxon>
        <taxon>Metazoa</taxon>
        <taxon>Ecdysozoa</taxon>
        <taxon>Arthropoda</taxon>
        <taxon>Chelicerata</taxon>
        <taxon>Arachnida</taxon>
        <taxon>Araneae</taxon>
        <taxon>Araneomorphae</taxon>
        <taxon>Entelegynae</taxon>
        <taxon>Araneoidea</taxon>
        <taxon>Araneidae</taxon>
        <taxon>Araneus</taxon>
    </lineage>
</organism>
<evidence type="ECO:0000256" key="1">
    <source>
        <dbReference type="SAM" id="MobiDB-lite"/>
    </source>
</evidence>
<protein>
    <submittedName>
        <fullName evidence="2">Uncharacterized protein</fullName>
    </submittedName>
</protein>